<dbReference type="PIRSF" id="PIRSF019435">
    <property type="entry name" value="UCP019435"/>
    <property type="match status" value="1"/>
</dbReference>
<reference evidence="1" key="1">
    <citation type="submission" date="2020-06" db="EMBL/GenBank/DDBJ databases">
        <title>Unique genomic features of the anaerobic methanotrophic archaea.</title>
        <authorList>
            <person name="Chadwick G.L."/>
            <person name="Skennerton C.T."/>
            <person name="Laso-Perez R."/>
            <person name="Leu A.O."/>
            <person name="Speth D.R."/>
            <person name="Yu H."/>
            <person name="Morgan-Lang C."/>
            <person name="Hatzenpichler R."/>
            <person name="Goudeau D."/>
            <person name="Malmstrom R."/>
            <person name="Brazelton W.J."/>
            <person name="Woyke T."/>
            <person name="Hallam S.J."/>
            <person name="Tyson G.W."/>
            <person name="Wegener G."/>
            <person name="Boetius A."/>
            <person name="Orphan V."/>
        </authorList>
    </citation>
    <scope>NUCLEOTIDE SEQUENCE</scope>
</reference>
<dbReference type="EMBL" id="MT631662">
    <property type="protein sequence ID" value="QNO56609.1"/>
    <property type="molecule type" value="Genomic_DNA"/>
</dbReference>
<dbReference type="AlphaFoldDB" id="A0A7G9Z1J3"/>
<sequence>MLPSDLLLTRLKKDRIYPDFAPIDAEHLELARGLIEVYHDFSGKRKSEIDDIVAELEQGLDFKRIRGLRTLLERRCSFKSQFIIEPVLARKAVFEAANSRKVTNSKERAEVLEAVAREQNISVTDLEQSLWADHESKLVLSDFLPLNPEELLKLYNLSLAQTLLFKATGMTIAFRGNYKDIFRRIKYLGLMYIQEDGNRIRIEGASALLKLSERYGTSLAKLLPDIVNSDDWAIEAEIVIRRDIPRIYRFILDSASKNLLMAKENEAKTTFDSSVEERFYNAFLASPASKGWEVIREPDAVFTSKGVFIPDFIFKHKALNIERYFEIMGFWTEDYIRRKLSKLRALPFHILVAIDKNLACFNTANFELELNHPVILYTRKVPVGEVVKYLATIEENEIKRQVESLKGVQIELEGDIIAITDIAMRYEVYKEAVRACLNVPDYVVFKEVVVKKEFLREVKDKLISTHSYVDAKRTIDGFGLPNHDEVLAELGFKVKWKGLDIGAATIELSSSL</sequence>
<dbReference type="InterPro" id="IPR008508">
    <property type="entry name" value="Bax1"/>
</dbReference>
<gene>
    <name evidence="2" type="ORF">GDLDPPJJ_00036</name>
    <name evidence="3" type="ORF">HANIDNDE_00030</name>
    <name evidence="1" type="ORF">PCFKKONE_00031</name>
</gene>
<dbReference type="EMBL" id="MT631562">
    <property type="protein sequence ID" value="QNO54127.1"/>
    <property type="molecule type" value="Genomic_DNA"/>
</dbReference>
<proteinExistence type="predicted"/>
<organism evidence="1">
    <name type="scientific">Candidatus Methanophaga sp. ANME-1 ERB7</name>
    <dbReference type="NCBI Taxonomy" id="2759913"/>
    <lineage>
        <taxon>Archaea</taxon>
        <taxon>Methanobacteriati</taxon>
        <taxon>Methanobacteriota</taxon>
        <taxon>Stenosarchaea group</taxon>
        <taxon>Methanomicrobia</taxon>
        <taxon>Candidatus Methanophagales</taxon>
        <taxon>Candidatus Methanophagaceae</taxon>
        <taxon>Candidatus Methanophaga</taxon>
    </lineage>
</organism>
<dbReference type="EMBL" id="MT631663">
    <property type="protein sequence ID" value="QNO56644.1"/>
    <property type="molecule type" value="Genomic_DNA"/>
</dbReference>
<dbReference type="PANTHER" id="PTHR39640">
    <property type="entry name" value="VNG6129C"/>
    <property type="match status" value="1"/>
</dbReference>
<evidence type="ECO:0008006" key="4">
    <source>
        <dbReference type="Google" id="ProtNLM"/>
    </source>
</evidence>
<name>A0A7G9Z1J3_9EURY</name>
<dbReference type="PANTHER" id="PTHR39640:SF1">
    <property type="entry name" value="DUF790 FAMILY PROTEIN"/>
    <property type="match status" value="1"/>
</dbReference>
<evidence type="ECO:0000313" key="3">
    <source>
        <dbReference type="EMBL" id="QNO56644.1"/>
    </source>
</evidence>
<accession>A0A7G9Z1J3</accession>
<protein>
    <recommendedName>
        <fullName evidence="4">DUF790 family protein</fullName>
    </recommendedName>
</protein>
<dbReference type="Pfam" id="PF05626">
    <property type="entry name" value="DUF790"/>
    <property type="match status" value="1"/>
</dbReference>
<evidence type="ECO:0000313" key="1">
    <source>
        <dbReference type="EMBL" id="QNO54127.1"/>
    </source>
</evidence>
<evidence type="ECO:0000313" key="2">
    <source>
        <dbReference type="EMBL" id="QNO56609.1"/>
    </source>
</evidence>